<protein>
    <submittedName>
        <fullName evidence="1">Uncharacterized protein</fullName>
    </submittedName>
</protein>
<accession>A0ACD3BD93</accession>
<dbReference type="Proteomes" id="UP000308600">
    <property type="component" value="Unassembled WGS sequence"/>
</dbReference>
<gene>
    <name evidence="1" type="ORF">BDN72DRAFT_351575</name>
</gene>
<reference evidence="1 2" key="1">
    <citation type="journal article" date="2019" name="Nat. Ecol. Evol.">
        <title>Megaphylogeny resolves global patterns of mushroom evolution.</title>
        <authorList>
            <person name="Varga T."/>
            <person name="Krizsan K."/>
            <person name="Foldi C."/>
            <person name="Dima B."/>
            <person name="Sanchez-Garcia M."/>
            <person name="Sanchez-Ramirez S."/>
            <person name="Szollosi G.J."/>
            <person name="Szarkandi J.G."/>
            <person name="Papp V."/>
            <person name="Albert L."/>
            <person name="Andreopoulos W."/>
            <person name="Angelini C."/>
            <person name="Antonin V."/>
            <person name="Barry K.W."/>
            <person name="Bougher N.L."/>
            <person name="Buchanan P."/>
            <person name="Buyck B."/>
            <person name="Bense V."/>
            <person name="Catcheside P."/>
            <person name="Chovatia M."/>
            <person name="Cooper J."/>
            <person name="Damon W."/>
            <person name="Desjardin D."/>
            <person name="Finy P."/>
            <person name="Geml J."/>
            <person name="Haridas S."/>
            <person name="Hughes K."/>
            <person name="Justo A."/>
            <person name="Karasinski D."/>
            <person name="Kautmanova I."/>
            <person name="Kiss B."/>
            <person name="Kocsube S."/>
            <person name="Kotiranta H."/>
            <person name="LaButti K.M."/>
            <person name="Lechner B.E."/>
            <person name="Liimatainen K."/>
            <person name="Lipzen A."/>
            <person name="Lukacs Z."/>
            <person name="Mihaltcheva S."/>
            <person name="Morgado L.N."/>
            <person name="Niskanen T."/>
            <person name="Noordeloos M.E."/>
            <person name="Ohm R.A."/>
            <person name="Ortiz-Santana B."/>
            <person name="Ovrebo C."/>
            <person name="Racz N."/>
            <person name="Riley R."/>
            <person name="Savchenko A."/>
            <person name="Shiryaev A."/>
            <person name="Soop K."/>
            <person name="Spirin V."/>
            <person name="Szebenyi C."/>
            <person name="Tomsovsky M."/>
            <person name="Tulloss R.E."/>
            <person name="Uehling J."/>
            <person name="Grigoriev I.V."/>
            <person name="Vagvolgyi C."/>
            <person name="Papp T."/>
            <person name="Martin F.M."/>
            <person name="Miettinen O."/>
            <person name="Hibbett D.S."/>
            <person name="Nagy L.G."/>
        </authorList>
    </citation>
    <scope>NUCLEOTIDE SEQUENCE [LARGE SCALE GENOMIC DNA]</scope>
    <source>
        <strain evidence="1 2">NL-1719</strain>
    </source>
</reference>
<evidence type="ECO:0000313" key="2">
    <source>
        <dbReference type="Proteomes" id="UP000308600"/>
    </source>
</evidence>
<keyword evidence="2" id="KW-1185">Reference proteome</keyword>
<dbReference type="EMBL" id="ML208261">
    <property type="protein sequence ID" value="TFK75825.1"/>
    <property type="molecule type" value="Genomic_DNA"/>
</dbReference>
<proteinExistence type="predicted"/>
<name>A0ACD3BD93_9AGAR</name>
<evidence type="ECO:0000313" key="1">
    <source>
        <dbReference type="EMBL" id="TFK75825.1"/>
    </source>
</evidence>
<organism evidence="1 2">
    <name type="scientific">Pluteus cervinus</name>
    <dbReference type="NCBI Taxonomy" id="181527"/>
    <lineage>
        <taxon>Eukaryota</taxon>
        <taxon>Fungi</taxon>
        <taxon>Dikarya</taxon>
        <taxon>Basidiomycota</taxon>
        <taxon>Agaricomycotina</taxon>
        <taxon>Agaricomycetes</taxon>
        <taxon>Agaricomycetidae</taxon>
        <taxon>Agaricales</taxon>
        <taxon>Pluteineae</taxon>
        <taxon>Pluteaceae</taxon>
        <taxon>Pluteus</taxon>
    </lineage>
</organism>
<sequence length="863" mass="94699">MRRFASVFAKKRDKPDTTVPPPVAVPAQQHHHQPTLSARQSLKRNLKRAQILVTSPHQHLPTSPSTPSFPPTPQLSSEGTPTLSSGSSASGSLRTPDDDISQHSHQPPRKRSWKWDRPNNDWQNRQPPPRLHSPPITNRTIVQEPEEDSDSDSSSESEDDPVVAANPPQTVTPVLPSPIVARNAVQNLSILIRNSLVPPQPVFPFLHQPGHPLFPRSCNPVRHLSPPASLRINTLKTNSLHHLQSSSSLTPKEEESIAPFGSRPVPAVLQSLTPSHDEPAHPKAASVPTVSEGVRQWIARPCFEDRYDVFLSTDGGISCQKVIGPPLGVAALEYSELLDLMVALDLAEPASPQQVDVTSNVSMSSPPPGVTPVANGSVPPPLHIRNPPYTATPSPLRNQHNTPEMTRTSPESSTQDIPSNPGPPSESKKGVRFAEEDKEDVIPLGYVLRMKQRRQEKAKFLRLEQEKREADDKRRQAAAKEAQERAQQELQRQQARLVKEKEKKLDEEGRQRLYAEEVAAARMRRESSRAGGVPALKSSTSTSVPPPLPSSPSSSSLYEHERNRARESNRHTRPHYDSSRREASEPAIMPTLSIPLSSPHSSSPGSSRRSSTADHSPVTPGSARGSAYAPSRPTSIYSAHTQSSSEDVRPRDNSKRSSMASMNSFRMDAMAGYPLWAASNPALVPPVPPVPTFIMDMPLLPPTAPFMLQQYPRQRSPGPSTSSSSRSRMRTNSNAERPEHGESPSSPPSPYRPEYRSSSSSLSSSHRHHDYRPTDQRRHSGESKRSSMPRQDSQRPPPVTSRSQPSTISRGRSARPAQLQPPSPWTALPSQSGQIPMTMPTYGLTSGGTKSSQGTSRRQTALM</sequence>